<dbReference type="Pfam" id="PF08240">
    <property type="entry name" value="ADH_N"/>
    <property type="match status" value="1"/>
</dbReference>
<dbReference type="InterPro" id="IPR020843">
    <property type="entry name" value="ER"/>
</dbReference>
<evidence type="ECO:0000256" key="1">
    <source>
        <dbReference type="ARBA" id="ARBA00023002"/>
    </source>
</evidence>
<dbReference type="RefSeq" id="WP_378408893.1">
    <property type="nucleotide sequence ID" value="NZ_JBHTCS010000028.1"/>
</dbReference>
<gene>
    <name evidence="3" type="ORF">ACFQS9_23130</name>
</gene>
<dbReference type="InterPro" id="IPR011032">
    <property type="entry name" value="GroES-like_sf"/>
</dbReference>
<protein>
    <submittedName>
        <fullName evidence="3">Medium chain dehydrogenase/reductase family protein</fullName>
    </submittedName>
</protein>
<reference evidence="4" key="1">
    <citation type="journal article" date="2019" name="Int. J. Syst. Evol. Microbiol.">
        <title>The Global Catalogue of Microorganisms (GCM) 10K type strain sequencing project: providing services to taxonomists for standard genome sequencing and annotation.</title>
        <authorList>
            <consortium name="The Broad Institute Genomics Platform"/>
            <consortium name="The Broad Institute Genome Sequencing Center for Infectious Disease"/>
            <person name="Wu L."/>
            <person name="Ma J."/>
        </authorList>
    </citation>
    <scope>NUCLEOTIDE SEQUENCE [LARGE SCALE GENOMIC DNA]</scope>
    <source>
        <strain evidence="4">ICMP 19430</strain>
    </source>
</reference>
<dbReference type="InterPro" id="IPR013154">
    <property type="entry name" value="ADH-like_N"/>
</dbReference>
<keyword evidence="1" id="KW-0560">Oxidoreductase</keyword>
<dbReference type="PROSITE" id="PS01162">
    <property type="entry name" value="QOR_ZETA_CRYSTAL"/>
    <property type="match status" value="1"/>
</dbReference>
<dbReference type="SUPFAM" id="SSF50129">
    <property type="entry name" value="GroES-like"/>
    <property type="match status" value="1"/>
</dbReference>
<accession>A0ABW2S4F5</accession>
<feature type="domain" description="Enoyl reductase (ER)" evidence="2">
    <location>
        <begin position="10"/>
        <end position="331"/>
    </location>
</feature>
<organism evidence="3 4">
    <name type="scientific">Rhodococcus daqingensis</name>
    <dbReference type="NCBI Taxonomy" id="2479363"/>
    <lineage>
        <taxon>Bacteria</taxon>
        <taxon>Bacillati</taxon>
        <taxon>Actinomycetota</taxon>
        <taxon>Actinomycetes</taxon>
        <taxon>Mycobacteriales</taxon>
        <taxon>Nocardiaceae</taxon>
        <taxon>Rhodococcus</taxon>
    </lineage>
</organism>
<dbReference type="SUPFAM" id="SSF51735">
    <property type="entry name" value="NAD(P)-binding Rossmann-fold domains"/>
    <property type="match status" value="1"/>
</dbReference>
<comment type="caution">
    <text evidence="3">The sequence shown here is derived from an EMBL/GenBank/DDBJ whole genome shotgun (WGS) entry which is preliminary data.</text>
</comment>
<dbReference type="PANTHER" id="PTHR44054:SF1">
    <property type="entry name" value="SYNAPTIC VESICLE MEMBRANE PROTEIN VAT-1 HOMOLOG"/>
    <property type="match status" value="1"/>
</dbReference>
<dbReference type="Gene3D" id="3.90.180.10">
    <property type="entry name" value="Medium-chain alcohol dehydrogenases, catalytic domain"/>
    <property type="match status" value="1"/>
</dbReference>
<dbReference type="Gene3D" id="3.40.50.720">
    <property type="entry name" value="NAD(P)-binding Rossmann-like Domain"/>
    <property type="match status" value="1"/>
</dbReference>
<evidence type="ECO:0000313" key="4">
    <source>
        <dbReference type="Proteomes" id="UP001596484"/>
    </source>
</evidence>
<dbReference type="EMBL" id="JBHTCS010000028">
    <property type="protein sequence ID" value="MFC7450797.1"/>
    <property type="molecule type" value="Genomic_DNA"/>
</dbReference>
<sequence length="333" mass="35088">MRAVVITKHGDADVLQVQERPSPPLRPGGVRIDVRAAGVNFADVMARLGLYADAPPLPSTVGYEVAGTIGEVAPDVTGLAVGDRVIAGTRFGGYAEQVCADSRDVIALPDALSFEQGAAIPVNYATAWAGLVGYANLQAGERVLIQAAAGGVGIASTQLAKHYGAEVYGTASPGKHDAIRGFGVDVALDYRKRGWDSGLPPMDVIMDAIGGESLRRSYGQLRPGGRLVAFGASSVVAGDKRNLLRAAPQALRMLRGFNLIDQMSESKAVIGLNMLRLWDDRGTLEPWITPLRALIENGVVAPVVSDAVPFANAPEAHRILTERRNVGKVVLVP</sequence>
<dbReference type="CDD" id="cd08275">
    <property type="entry name" value="MDR3"/>
    <property type="match status" value="1"/>
</dbReference>
<dbReference type="InterPro" id="IPR052100">
    <property type="entry name" value="SV-ATPase_mito-regulator"/>
</dbReference>
<name>A0ABW2S4F5_9NOCA</name>
<dbReference type="Pfam" id="PF13602">
    <property type="entry name" value="ADH_zinc_N_2"/>
    <property type="match status" value="1"/>
</dbReference>
<dbReference type="PANTHER" id="PTHR44054">
    <property type="entry name" value="SYNAPTIC VESICLE MEMBRANE PROTEIN VAT-1 HOMOLOG-LIKE"/>
    <property type="match status" value="1"/>
</dbReference>
<evidence type="ECO:0000259" key="2">
    <source>
        <dbReference type="SMART" id="SM00829"/>
    </source>
</evidence>
<keyword evidence="4" id="KW-1185">Reference proteome</keyword>
<evidence type="ECO:0000313" key="3">
    <source>
        <dbReference type="EMBL" id="MFC7450797.1"/>
    </source>
</evidence>
<dbReference type="Proteomes" id="UP001596484">
    <property type="component" value="Unassembled WGS sequence"/>
</dbReference>
<dbReference type="InterPro" id="IPR036291">
    <property type="entry name" value="NAD(P)-bd_dom_sf"/>
</dbReference>
<proteinExistence type="predicted"/>
<dbReference type="InterPro" id="IPR002364">
    <property type="entry name" value="Quin_OxRdtase/zeta-crystal_CS"/>
</dbReference>
<dbReference type="SMART" id="SM00829">
    <property type="entry name" value="PKS_ER"/>
    <property type="match status" value="1"/>
</dbReference>